<dbReference type="InterPro" id="IPR002164">
    <property type="entry name" value="NAP_family"/>
</dbReference>
<dbReference type="RefSeq" id="XP_018493665.1">
    <property type="nucleotide sequence ID" value="XM_018638149.1"/>
</dbReference>
<dbReference type="Proteomes" id="UP000694867">
    <property type="component" value="Unplaced"/>
</dbReference>
<dbReference type="Gene3D" id="1.20.5.1500">
    <property type="match status" value="1"/>
</dbReference>
<evidence type="ECO:0000313" key="5">
    <source>
        <dbReference type="RefSeq" id="XP_018493665.1"/>
    </source>
</evidence>
<gene>
    <name evidence="5" type="primary">LOC100898492</name>
</gene>
<name>A0AAJ7L4D1_9ACAR</name>
<dbReference type="InterPro" id="IPR001040">
    <property type="entry name" value="TIF_eIF_4E"/>
</dbReference>
<evidence type="ECO:0000256" key="3">
    <source>
        <dbReference type="SAM" id="MobiDB-lite"/>
    </source>
</evidence>
<dbReference type="PANTHER" id="PTHR11875">
    <property type="entry name" value="TESTIS-SPECIFIC Y-ENCODED PROTEIN"/>
    <property type="match status" value="1"/>
</dbReference>
<dbReference type="Gene3D" id="3.30.1120.90">
    <property type="entry name" value="Nucleosome assembly protein"/>
    <property type="match status" value="1"/>
</dbReference>
<evidence type="ECO:0000313" key="4">
    <source>
        <dbReference type="Proteomes" id="UP000694867"/>
    </source>
</evidence>
<dbReference type="Pfam" id="PF00956">
    <property type="entry name" value="NAP"/>
    <property type="match status" value="1"/>
</dbReference>
<accession>A0AAJ7L4D1</accession>
<dbReference type="KEGG" id="goe:100898492"/>
<dbReference type="InterPro" id="IPR023398">
    <property type="entry name" value="TIF_eIF4e-like"/>
</dbReference>
<comment type="similarity">
    <text evidence="1 2">Belongs to the nucleosome assembly protein (NAP) family.</text>
</comment>
<dbReference type="AlphaFoldDB" id="A0AAJ7L4D1"/>
<dbReference type="GO" id="GO:0005634">
    <property type="term" value="C:nucleus"/>
    <property type="evidence" value="ECO:0007669"/>
    <property type="project" value="InterPro"/>
</dbReference>
<dbReference type="InterPro" id="IPR037231">
    <property type="entry name" value="NAP-like_sf"/>
</dbReference>
<feature type="compositionally biased region" description="Basic residues" evidence="3">
    <location>
        <begin position="1"/>
        <end position="21"/>
    </location>
</feature>
<proteinExistence type="inferred from homology"/>
<dbReference type="Pfam" id="PF01652">
    <property type="entry name" value="IF4E"/>
    <property type="match status" value="1"/>
</dbReference>
<feature type="region of interest" description="Disordered" evidence="3">
    <location>
        <begin position="1"/>
        <end position="100"/>
    </location>
</feature>
<reference evidence="5" key="1">
    <citation type="submission" date="2025-08" db="UniProtKB">
        <authorList>
            <consortium name="RefSeq"/>
        </authorList>
    </citation>
    <scope>IDENTIFICATION</scope>
</reference>
<feature type="compositionally biased region" description="Polar residues" evidence="3">
    <location>
        <begin position="41"/>
        <end position="53"/>
    </location>
</feature>
<dbReference type="GO" id="GO:0006334">
    <property type="term" value="P:nucleosome assembly"/>
    <property type="evidence" value="ECO:0007669"/>
    <property type="project" value="InterPro"/>
</dbReference>
<feature type="compositionally biased region" description="Basic and acidic residues" evidence="3">
    <location>
        <begin position="77"/>
        <end position="98"/>
    </location>
</feature>
<evidence type="ECO:0000256" key="1">
    <source>
        <dbReference type="ARBA" id="ARBA00009947"/>
    </source>
</evidence>
<sequence>MGTKKKPVKKSKSKSKKHAVSKHVDRSPDQEVPQDEESENTDLSVSEMETQSLDEGRPPSVTVPDICPPEDETVDTVVEREVDEKVPDLDDERSEPKLKPSPICHQRIEELKQGGRKSAKRKLSLQVATGAAKQDTRRVSLADLKQMKHPLQDTWTFWYYMGNKGKQWNENLRQVCKVATVEDFWCLYNDLICPSQLTPGKDFSFFKRHVRPEWEDSANQSGGMWSFCPREKNHRSSDMDKVWLELLLFLIGDQFDILSQYVNGVSYSKRKAQDRISLWIGTEFSRSEEILKIGHAMKQAIAFVTQSFKLEYSTSDDWRQKTGSSVTTRRKNHTVPHASFERLSSKCALQLLLGQRGHIRTSCTLGRQHSRILPRNYLVNQFPRQLGYFTMAGGDDKTSNGGDIEGMDVAALKTRVLTDPGVVSMMSNKLNSLVGMPSHYIAALPNEVKQRIKALKKLQVDYLKLNGEFYKEAAALENRYFAKYNELFSKRNEITMGKHEPTEEECEYKETNVDIAADLAKPSPSSETVSGIPSFWLTCMKNAIDGTNDFITEEDEPLLEHLTDVVIEDGVDNFKLHFHFSPNDFFSNSVLTKEFKLKLSPTDEDPFNFDGPEIIAMKGMKIDWKSDDKDVTQKKVTKKQKNKKTGVTRTVVKSVQTDSFFNFFNNTEWVEYSEDMEEDLAEAFHTDTNLGSFFRERLVPRAVLYFTGEMTTYDEDYDEELDEGLDDADEAAGSDADPDYKPSKRDLRKAQQNTECKQQ</sequence>
<dbReference type="GO" id="GO:0003743">
    <property type="term" value="F:translation initiation factor activity"/>
    <property type="evidence" value="ECO:0007669"/>
    <property type="project" value="InterPro"/>
</dbReference>
<feature type="compositionally biased region" description="Polar residues" evidence="3">
    <location>
        <begin position="750"/>
        <end position="759"/>
    </location>
</feature>
<evidence type="ECO:0000256" key="2">
    <source>
        <dbReference type="RuleBase" id="RU003876"/>
    </source>
</evidence>
<dbReference type="GO" id="GO:0003723">
    <property type="term" value="F:RNA binding"/>
    <property type="evidence" value="ECO:0007669"/>
    <property type="project" value="InterPro"/>
</dbReference>
<feature type="region of interest" description="Disordered" evidence="3">
    <location>
        <begin position="716"/>
        <end position="759"/>
    </location>
</feature>
<dbReference type="SUPFAM" id="SSF55418">
    <property type="entry name" value="eIF4e-like"/>
    <property type="match status" value="1"/>
</dbReference>
<dbReference type="GeneID" id="100898492"/>
<protein>
    <submittedName>
        <fullName evidence="5">Uncharacterized protein LOC100898492</fullName>
    </submittedName>
</protein>
<keyword evidence="4" id="KW-1185">Reference proteome</keyword>
<feature type="compositionally biased region" description="Acidic residues" evidence="3">
    <location>
        <begin position="716"/>
        <end position="732"/>
    </location>
</feature>
<dbReference type="SUPFAM" id="SSF143113">
    <property type="entry name" value="NAP-like"/>
    <property type="match status" value="1"/>
</dbReference>
<organism evidence="4 5">
    <name type="scientific">Galendromus occidentalis</name>
    <name type="common">western predatory mite</name>
    <dbReference type="NCBI Taxonomy" id="34638"/>
    <lineage>
        <taxon>Eukaryota</taxon>
        <taxon>Metazoa</taxon>
        <taxon>Ecdysozoa</taxon>
        <taxon>Arthropoda</taxon>
        <taxon>Chelicerata</taxon>
        <taxon>Arachnida</taxon>
        <taxon>Acari</taxon>
        <taxon>Parasitiformes</taxon>
        <taxon>Mesostigmata</taxon>
        <taxon>Gamasina</taxon>
        <taxon>Phytoseioidea</taxon>
        <taxon>Phytoseiidae</taxon>
        <taxon>Typhlodrominae</taxon>
        <taxon>Galendromus</taxon>
    </lineage>
</organism>
<feature type="compositionally biased region" description="Basic and acidic residues" evidence="3">
    <location>
        <begin position="738"/>
        <end position="749"/>
    </location>
</feature>
<dbReference type="Gene3D" id="3.30.760.10">
    <property type="entry name" value="RNA Cap, Translation Initiation Factor Eif4e"/>
    <property type="match status" value="1"/>
</dbReference>